<dbReference type="AlphaFoldDB" id="A0A0E9TTJ5"/>
<sequence>MNDNDTNFLNYHYFILLRSYIQCII</sequence>
<protein>
    <submittedName>
        <fullName evidence="1">Uncharacterized protein</fullName>
    </submittedName>
</protein>
<accession>A0A0E9TTJ5</accession>
<proteinExistence type="predicted"/>
<name>A0A0E9TTJ5_ANGAN</name>
<evidence type="ECO:0000313" key="1">
    <source>
        <dbReference type="EMBL" id="JAH56068.1"/>
    </source>
</evidence>
<dbReference type="EMBL" id="GBXM01052509">
    <property type="protein sequence ID" value="JAH56068.1"/>
    <property type="molecule type" value="Transcribed_RNA"/>
</dbReference>
<reference evidence="1" key="1">
    <citation type="submission" date="2014-11" db="EMBL/GenBank/DDBJ databases">
        <authorList>
            <person name="Amaro Gonzalez C."/>
        </authorList>
    </citation>
    <scope>NUCLEOTIDE SEQUENCE</scope>
</reference>
<organism evidence="1">
    <name type="scientific">Anguilla anguilla</name>
    <name type="common">European freshwater eel</name>
    <name type="synonym">Muraena anguilla</name>
    <dbReference type="NCBI Taxonomy" id="7936"/>
    <lineage>
        <taxon>Eukaryota</taxon>
        <taxon>Metazoa</taxon>
        <taxon>Chordata</taxon>
        <taxon>Craniata</taxon>
        <taxon>Vertebrata</taxon>
        <taxon>Euteleostomi</taxon>
        <taxon>Actinopterygii</taxon>
        <taxon>Neopterygii</taxon>
        <taxon>Teleostei</taxon>
        <taxon>Anguilliformes</taxon>
        <taxon>Anguillidae</taxon>
        <taxon>Anguilla</taxon>
    </lineage>
</organism>
<reference evidence="1" key="2">
    <citation type="journal article" date="2015" name="Fish Shellfish Immunol.">
        <title>Early steps in the European eel (Anguilla anguilla)-Vibrio vulnificus interaction in the gills: Role of the RtxA13 toxin.</title>
        <authorList>
            <person name="Callol A."/>
            <person name="Pajuelo D."/>
            <person name="Ebbesson L."/>
            <person name="Teles M."/>
            <person name="MacKenzie S."/>
            <person name="Amaro C."/>
        </authorList>
    </citation>
    <scope>NUCLEOTIDE SEQUENCE</scope>
</reference>